<proteinExistence type="predicted"/>
<feature type="region of interest" description="Disordered" evidence="1">
    <location>
        <begin position="171"/>
        <end position="219"/>
    </location>
</feature>
<evidence type="ECO:0000256" key="1">
    <source>
        <dbReference type="SAM" id="MobiDB-lite"/>
    </source>
</evidence>
<evidence type="ECO:0000313" key="2">
    <source>
        <dbReference type="EMBL" id="CAD9255557.1"/>
    </source>
</evidence>
<sequence>MDRALRMLYRRLLRRARVVDSHPAMQLLFRRECHGLKDLTGKADALYQLWLERLFGPGRCYLPVDPLRDPNYHRAANLGMGTLLPPRSNFDHRRVSRQQADNPVTLSLRETFRTALEIHAAVGSSFFTRESAIEAGLRVQKLLVRAAIAAEEMGLLRHQLDAWQDRLCRASRKRGGDGDEGEPSRRQRRSKGAYGGTDSSGGGKKRRSRNTTFPVAVPDPVDVGAAASMGLEDSPPRCKWWIQALRETLGPEDSLTASERALLCGLKPAAAPCPGVFLVEHPLAESAVFSRTVMIITQHTTGFSHGLTINAPPAPFPTHSQNKWLLRAAGGEANFEYLYAHGGFSYGGPSLTLVNVLHSMHDLEEPGAQLPKSLPNTQVFCGNSLKAAIEAMRSGALRSNAVRPFWGAKTWQKHKLDEELATGMWIMVQAPANLAIDGTDQNNLWEKLLLAMGPPYAELSLIPDDVRERVLSADGFT</sequence>
<protein>
    <submittedName>
        <fullName evidence="2">Uncharacterized protein</fullName>
    </submittedName>
</protein>
<dbReference type="Gene3D" id="3.40.1740.10">
    <property type="entry name" value="VC0467-like"/>
    <property type="match status" value="1"/>
</dbReference>
<name>A0A7S1XS55_9STRA</name>
<dbReference type="PANTHER" id="PTHR31984">
    <property type="entry name" value="TRANSPORTER, PUTATIVE (DUF179)-RELATED"/>
    <property type="match status" value="1"/>
</dbReference>
<accession>A0A7S1XS55</accession>
<dbReference type="PANTHER" id="PTHR31984:SF17">
    <property type="entry name" value="TRANSCRIPTIONAL REGULATOR"/>
    <property type="match status" value="1"/>
</dbReference>
<dbReference type="EMBL" id="HBGJ01021442">
    <property type="protein sequence ID" value="CAD9255557.1"/>
    <property type="molecule type" value="Transcribed_RNA"/>
</dbReference>
<dbReference type="SUPFAM" id="SSF143456">
    <property type="entry name" value="VC0467-like"/>
    <property type="match status" value="1"/>
</dbReference>
<dbReference type="Pfam" id="PF02622">
    <property type="entry name" value="DUF179"/>
    <property type="match status" value="1"/>
</dbReference>
<gene>
    <name evidence="2" type="ORF">PPAR1163_LOCUS13927</name>
</gene>
<reference evidence="2" key="1">
    <citation type="submission" date="2021-01" db="EMBL/GenBank/DDBJ databases">
        <authorList>
            <person name="Corre E."/>
            <person name="Pelletier E."/>
            <person name="Niang G."/>
            <person name="Scheremetjew M."/>
            <person name="Finn R."/>
            <person name="Kale V."/>
            <person name="Holt S."/>
            <person name="Cochrane G."/>
            <person name="Meng A."/>
            <person name="Brown T."/>
            <person name="Cohen L."/>
        </authorList>
    </citation>
    <scope>NUCLEOTIDE SEQUENCE</scope>
    <source>
        <strain evidence="2">CCMP2877</strain>
    </source>
</reference>
<organism evidence="2">
    <name type="scientific">Phaeomonas parva</name>
    <dbReference type="NCBI Taxonomy" id="124430"/>
    <lineage>
        <taxon>Eukaryota</taxon>
        <taxon>Sar</taxon>
        <taxon>Stramenopiles</taxon>
        <taxon>Ochrophyta</taxon>
        <taxon>Pinguiophyceae</taxon>
        <taxon>Pinguiochrysidales</taxon>
        <taxon>Pinguiochrysidaceae</taxon>
        <taxon>Phaeomonas</taxon>
    </lineage>
</organism>
<dbReference type="InterPro" id="IPR003774">
    <property type="entry name" value="AlgH-like"/>
</dbReference>
<feature type="compositionally biased region" description="Basic and acidic residues" evidence="1">
    <location>
        <begin position="171"/>
        <end position="185"/>
    </location>
</feature>
<feature type="compositionally biased region" description="Low complexity" evidence="1">
    <location>
        <begin position="210"/>
        <end position="219"/>
    </location>
</feature>
<feature type="compositionally biased region" description="Gly residues" evidence="1">
    <location>
        <begin position="193"/>
        <end position="202"/>
    </location>
</feature>
<dbReference type="AlphaFoldDB" id="A0A7S1XS55"/>